<organism evidence="2 3">
    <name type="scientific">Litchfieldella qijiaojingensis</name>
    <dbReference type="NCBI Taxonomy" id="980347"/>
    <lineage>
        <taxon>Bacteria</taxon>
        <taxon>Pseudomonadati</taxon>
        <taxon>Pseudomonadota</taxon>
        <taxon>Gammaproteobacteria</taxon>
        <taxon>Oceanospirillales</taxon>
        <taxon>Halomonadaceae</taxon>
        <taxon>Litchfieldella</taxon>
    </lineage>
</organism>
<dbReference type="Proteomes" id="UP000653056">
    <property type="component" value="Unassembled WGS sequence"/>
</dbReference>
<comment type="caution">
    <text evidence="2">The sequence shown here is derived from an EMBL/GenBank/DDBJ whole genome shotgun (WGS) entry which is preliminary data.</text>
</comment>
<evidence type="ECO:0000313" key="2">
    <source>
        <dbReference type="EMBL" id="GGY04724.1"/>
    </source>
</evidence>
<keyword evidence="3" id="KW-1185">Reference proteome</keyword>
<gene>
    <name evidence="2" type="ORF">GCM10007160_35480</name>
</gene>
<name>A0ABQ2Z522_9GAMM</name>
<feature type="region of interest" description="Disordered" evidence="1">
    <location>
        <begin position="15"/>
        <end position="88"/>
    </location>
</feature>
<proteinExistence type="predicted"/>
<dbReference type="EMBL" id="BMXS01000023">
    <property type="protein sequence ID" value="GGY04724.1"/>
    <property type="molecule type" value="Genomic_DNA"/>
</dbReference>
<evidence type="ECO:0000313" key="3">
    <source>
        <dbReference type="Proteomes" id="UP000653056"/>
    </source>
</evidence>
<evidence type="ECO:0000256" key="1">
    <source>
        <dbReference type="SAM" id="MobiDB-lite"/>
    </source>
</evidence>
<evidence type="ECO:0008006" key="4">
    <source>
        <dbReference type="Google" id="ProtNLM"/>
    </source>
</evidence>
<reference evidence="3" key="1">
    <citation type="journal article" date="2019" name="Int. J. Syst. Evol. Microbiol.">
        <title>The Global Catalogue of Microorganisms (GCM) 10K type strain sequencing project: providing services to taxonomists for standard genome sequencing and annotation.</title>
        <authorList>
            <consortium name="The Broad Institute Genomics Platform"/>
            <consortium name="The Broad Institute Genome Sequencing Center for Infectious Disease"/>
            <person name="Wu L."/>
            <person name="Ma J."/>
        </authorList>
    </citation>
    <scope>NUCLEOTIDE SEQUENCE [LARGE SCALE GENOMIC DNA]</scope>
    <source>
        <strain evidence="3">KCTC 22228</strain>
    </source>
</reference>
<protein>
    <recommendedName>
        <fullName evidence="4">DUF4124 domain-containing protein</fullName>
    </recommendedName>
</protein>
<accession>A0ABQ2Z522</accession>
<feature type="compositionally biased region" description="Pro residues" evidence="1">
    <location>
        <begin position="76"/>
        <end position="85"/>
    </location>
</feature>
<sequence>MLAFGLGDVAHAQAPLYSWQDADGGRRVSDRPPPPEVVLELEIDRYDLPALTPRQPPGESPYRPLTPEVPREPAQPARPPSPDMVPSPSCVVIDRRLVYIQRLLRAGDTEPEGNRLRAERRELEKRYRLDCR</sequence>